<name>A0A024FVF1_9STRA</name>
<dbReference type="SUPFAM" id="SSF50630">
    <property type="entry name" value="Acid proteases"/>
    <property type="match status" value="1"/>
</dbReference>
<evidence type="ECO:0000313" key="2">
    <source>
        <dbReference type="EMBL" id="CCI11143.1"/>
    </source>
</evidence>
<evidence type="ECO:0008006" key="4">
    <source>
        <dbReference type="Google" id="ProtNLM"/>
    </source>
</evidence>
<dbReference type="InParanoid" id="A0A024FVF1"/>
<dbReference type="InterPro" id="IPR021109">
    <property type="entry name" value="Peptidase_aspartic_dom_sf"/>
</dbReference>
<feature type="chain" id="PRO_5001529112" description="Peptidase A1 domain-containing protein" evidence="1">
    <location>
        <begin position="20"/>
        <end position="364"/>
    </location>
</feature>
<sequence>MKAFSTIAYTILGPGAVLALDQLVTVPENYYIQIWPPDVVIWKQGIQTKEINSNIDYIVRLDSSLHVELKDMESISNIWQGIKNGGKILAKSVLPAGRTKNPSVQDEPGELLYESLLRQDSLDSSDMRKPVSIQTRLIGGISYTTSWTISGHLLKVWIQDNRIFTTNNRLCLSLQAYATEDNGMYMFTWRDNGVKIVLGQHGIPQDNLAPLHEGHLVAKVLSFGEAMINQKIRMNFDEADIKIPKSYHKRVEKKLSKNKVRRCVSKCHPDRFQVSCTDLSFPANKLLQDETSLVIQITFDNGGIINLSAEHYIKQKENGQCTVYIGASDDETWVLGTAILHANSIIIDKTGDDATYHVVNLKKE</sequence>
<gene>
    <name evidence="2" type="ORF">BN9_124510</name>
</gene>
<accession>A0A024FVF1</accession>
<feature type="signal peptide" evidence="1">
    <location>
        <begin position="1"/>
        <end position="19"/>
    </location>
</feature>
<organism evidence="2 3">
    <name type="scientific">Albugo candida</name>
    <dbReference type="NCBI Taxonomy" id="65357"/>
    <lineage>
        <taxon>Eukaryota</taxon>
        <taxon>Sar</taxon>
        <taxon>Stramenopiles</taxon>
        <taxon>Oomycota</taxon>
        <taxon>Peronosporomycetes</taxon>
        <taxon>Albuginales</taxon>
        <taxon>Albuginaceae</taxon>
        <taxon>Albugo</taxon>
    </lineage>
</organism>
<keyword evidence="3" id="KW-1185">Reference proteome</keyword>
<evidence type="ECO:0000313" key="3">
    <source>
        <dbReference type="Proteomes" id="UP000053237"/>
    </source>
</evidence>
<dbReference type="EMBL" id="CAIX01000567">
    <property type="protein sequence ID" value="CCI11143.1"/>
    <property type="molecule type" value="Genomic_DNA"/>
</dbReference>
<dbReference type="Gene3D" id="2.40.70.10">
    <property type="entry name" value="Acid Proteases"/>
    <property type="match status" value="1"/>
</dbReference>
<protein>
    <recommendedName>
        <fullName evidence="4">Peptidase A1 domain-containing protein</fullName>
    </recommendedName>
</protein>
<dbReference type="AlphaFoldDB" id="A0A024FVF1"/>
<evidence type="ECO:0000256" key="1">
    <source>
        <dbReference type="SAM" id="SignalP"/>
    </source>
</evidence>
<comment type="caution">
    <text evidence="2">The sequence shown here is derived from an EMBL/GenBank/DDBJ whole genome shotgun (WGS) entry which is preliminary data.</text>
</comment>
<keyword evidence="1" id="KW-0732">Signal</keyword>
<proteinExistence type="predicted"/>
<dbReference type="Proteomes" id="UP000053237">
    <property type="component" value="Unassembled WGS sequence"/>
</dbReference>
<reference evidence="2 3" key="1">
    <citation type="submission" date="2012-05" db="EMBL/GenBank/DDBJ databases">
        <title>Recombination and specialization in a pathogen metapopulation.</title>
        <authorList>
            <person name="Gardiner A."/>
            <person name="Kemen E."/>
            <person name="Schultz-Larsen T."/>
            <person name="MacLean D."/>
            <person name="Van Oosterhout C."/>
            <person name="Jones J.D.G."/>
        </authorList>
    </citation>
    <scope>NUCLEOTIDE SEQUENCE [LARGE SCALE GENOMIC DNA]</scope>
    <source>
        <strain evidence="2 3">Ac Nc2</strain>
    </source>
</reference>